<feature type="region of interest" description="Disordered" evidence="1">
    <location>
        <begin position="1"/>
        <end position="36"/>
    </location>
</feature>
<dbReference type="RefSeq" id="WP_149403380.1">
    <property type="nucleotide sequence ID" value="NZ_BIXY01000072.1"/>
</dbReference>
<comment type="caution">
    <text evidence="2">The sequence shown here is derived from an EMBL/GenBank/DDBJ whole genome shotgun (WGS) entry which is preliminary data.</text>
</comment>
<name>A0A5A5TGQ2_9CHLR</name>
<evidence type="ECO:0000313" key="2">
    <source>
        <dbReference type="EMBL" id="GCF10502.1"/>
    </source>
</evidence>
<dbReference type="EMBL" id="BIXY01000072">
    <property type="protein sequence ID" value="GCF10502.1"/>
    <property type="molecule type" value="Genomic_DNA"/>
</dbReference>
<proteinExistence type="predicted"/>
<dbReference type="OrthoDB" id="159032at2"/>
<sequence>MKDQHTRKITLHSAHNIPERPTPFSPAHAPAEPPLRSHMGKSVLSAALNAHQEADMTSSLDIVLERVQRCLTGRITPADTTLLAICLRQIFENAEILYSILLPELTLCATQMVEEHSDQSASLLYFNLKMLLQDSEIRLERLTPLGQLLQSTILTSIESLDRSCSIYGAARIKRRLQQEGEDEERTDVLAAIEASHIPDSTYYQWMQALRLLTSRLQYWQEQNEQRLEFTLIFGSQPALQPTLQQIDTMFHLLVERLQKLFIIILPEFHNVARGDDETVVLHLLNLMQHIDLLLAHIDTLKEAIRVLIQCYEQDEAL</sequence>
<dbReference type="Proteomes" id="UP000322530">
    <property type="component" value="Unassembled WGS sequence"/>
</dbReference>
<organism evidence="2 3">
    <name type="scientific">Dictyobacter arantiisoli</name>
    <dbReference type="NCBI Taxonomy" id="2014874"/>
    <lineage>
        <taxon>Bacteria</taxon>
        <taxon>Bacillati</taxon>
        <taxon>Chloroflexota</taxon>
        <taxon>Ktedonobacteria</taxon>
        <taxon>Ktedonobacterales</taxon>
        <taxon>Dictyobacteraceae</taxon>
        <taxon>Dictyobacter</taxon>
    </lineage>
</organism>
<evidence type="ECO:0000256" key="1">
    <source>
        <dbReference type="SAM" id="MobiDB-lite"/>
    </source>
</evidence>
<reference evidence="2 3" key="1">
    <citation type="submission" date="2019-01" db="EMBL/GenBank/DDBJ databases">
        <title>Draft genome sequence of Dictyobacter sp. Uno17.</title>
        <authorList>
            <person name="Wang C.M."/>
            <person name="Zheng Y."/>
            <person name="Sakai Y."/>
            <person name="Abe K."/>
            <person name="Yokota A."/>
            <person name="Yabe S."/>
        </authorList>
    </citation>
    <scope>NUCLEOTIDE SEQUENCE [LARGE SCALE GENOMIC DNA]</scope>
    <source>
        <strain evidence="2 3">Uno17</strain>
    </source>
</reference>
<keyword evidence="3" id="KW-1185">Reference proteome</keyword>
<evidence type="ECO:0000313" key="3">
    <source>
        <dbReference type="Proteomes" id="UP000322530"/>
    </source>
</evidence>
<protein>
    <submittedName>
        <fullName evidence="2">Uncharacterized protein</fullName>
    </submittedName>
</protein>
<accession>A0A5A5TGQ2</accession>
<dbReference type="AlphaFoldDB" id="A0A5A5TGQ2"/>
<gene>
    <name evidence="2" type="ORF">KDI_40660</name>
</gene>